<gene>
    <name evidence="3" type="primary">pabA</name>
    <name evidence="3" type="ORF">KOR42_47450</name>
</gene>
<dbReference type="PRINTS" id="PR00099">
    <property type="entry name" value="CPSGATASE"/>
</dbReference>
<dbReference type="OrthoDB" id="9804328at2"/>
<comment type="caution">
    <text evidence="3">The sequence shown here is derived from an EMBL/GenBank/DDBJ whole genome shotgun (WGS) entry which is preliminary data.</text>
</comment>
<dbReference type="CDD" id="cd01743">
    <property type="entry name" value="GATase1_Anthranilate_Synthase"/>
    <property type="match status" value="1"/>
</dbReference>
<dbReference type="SUPFAM" id="SSF52317">
    <property type="entry name" value="Class I glutamine amidotransferase-like"/>
    <property type="match status" value="1"/>
</dbReference>
<proteinExistence type="predicted"/>
<accession>A0A5C5VTI1</accession>
<dbReference type="GO" id="GO:0005829">
    <property type="term" value="C:cytosol"/>
    <property type="evidence" value="ECO:0007669"/>
    <property type="project" value="TreeGrafter"/>
</dbReference>
<dbReference type="InterPro" id="IPR017926">
    <property type="entry name" value="GATASE"/>
</dbReference>
<evidence type="ECO:0000313" key="4">
    <source>
        <dbReference type="Proteomes" id="UP000317243"/>
    </source>
</evidence>
<dbReference type="PANTHER" id="PTHR43418">
    <property type="entry name" value="MULTIFUNCTIONAL TRYPTOPHAN BIOSYNTHESIS PROTEIN-RELATED"/>
    <property type="match status" value="1"/>
</dbReference>
<dbReference type="PRINTS" id="PR00096">
    <property type="entry name" value="GATASE"/>
</dbReference>
<feature type="domain" description="Glutamine amidotransferase" evidence="2">
    <location>
        <begin position="6"/>
        <end position="188"/>
    </location>
</feature>
<reference evidence="3 4" key="1">
    <citation type="submission" date="2019-02" db="EMBL/GenBank/DDBJ databases">
        <title>Deep-cultivation of Planctomycetes and their phenomic and genomic characterization uncovers novel biology.</title>
        <authorList>
            <person name="Wiegand S."/>
            <person name="Jogler M."/>
            <person name="Boedeker C."/>
            <person name="Pinto D."/>
            <person name="Vollmers J."/>
            <person name="Rivas-Marin E."/>
            <person name="Kohn T."/>
            <person name="Peeters S.H."/>
            <person name="Heuer A."/>
            <person name="Rast P."/>
            <person name="Oberbeckmann S."/>
            <person name="Bunk B."/>
            <person name="Jeske O."/>
            <person name="Meyerdierks A."/>
            <person name="Storesund J.E."/>
            <person name="Kallscheuer N."/>
            <person name="Luecker S."/>
            <person name="Lage O.M."/>
            <person name="Pohl T."/>
            <person name="Merkel B.J."/>
            <person name="Hornburger P."/>
            <person name="Mueller R.-W."/>
            <person name="Bruemmer F."/>
            <person name="Labrenz M."/>
            <person name="Spormann A.M."/>
            <person name="Op Den Camp H."/>
            <person name="Overmann J."/>
            <person name="Amann R."/>
            <person name="Jetten M.S.M."/>
            <person name="Mascher T."/>
            <person name="Medema M.H."/>
            <person name="Devos D.P."/>
            <person name="Kaster A.-K."/>
            <person name="Ovreas L."/>
            <person name="Rohde M."/>
            <person name="Galperin M.Y."/>
            <person name="Jogler C."/>
        </authorList>
    </citation>
    <scope>NUCLEOTIDE SEQUENCE [LARGE SCALE GENOMIC DNA]</scope>
    <source>
        <strain evidence="3 4">KOR42</strain>
    </source>
</reference>
<organism evidence="3 4">
    <name type="scientific">Thalassoglobus neptunius</name>
    <dbReference type="NCBI Taxonomy" id="1938619"/>
    <lineage>
        <taxon>Bacteria</taxon>
        <taxon>Pseudomonadati</taxon>
        <taxon>Planctomycetota</taxon>
        <taxon>Planctomycetia</taxon>
        <taxon>Planctomycetales</taxon>
        <taxon>Planctomycetaceae</taxon>
        <taxon>Thalassoglobus</taxon>
    </lineage>
</organism>
<dbReference type="PANTHER" id="PTHR43418:SF4">
    <property type="entry name" value="MULTIFUNCTIONAL TRYPTOPHAN BIOSYNTHESIS PROTEIN"/>
    <property type="match status" value="1"/>
</dbReference>
<dbReference type="PRINTS" id="PR00097">
    <property type="entry name" value="ANTSNTHASEII"/>
</dbReference>
<dbReference type="NCBIfam" id="TIGR00566">
    <property type="entry name" value="trpG_papA"/>
    <property type="match status" value="1"/>
</dbReference>
<name>A0A5C5VTI1_9PLAN</name>
<evidence type="ECO:0000256" key="1">
    <source>
        <dbReference type="ARBA" id="ARBA00022962"/>
    </source>
</evidence>
<dbReference type="Proteomes" id="UP000317243">
    <property type="component" value="Unassembled WGS sequence"/>
</dbReference>
<dbReference type="InterPro" id="IPR050472">
    <property type="entry name" value="Anth_synth/Amidotransfase"/>
</dbReference>
<keyword evidence="1" id="KW-0315">Glutamine amidotransferase</keyword>
<dbReference type="GO" id="GO:0046820">
    <property type="term" value="F:4-amino-4-deoxychorismate synthase activity"/>
    <property type="evidence" value="ECO:0007669"/>
    <property type="project" value="UniProtKB-EC"/>
</dbReference>
<evidence type="ECO:0000313" key="3">
    <source>
        <dbReference type="EMBL" id="TWT41650.1"/>
    </source>
</evidence>
<dbReference type="InterPro" id="IPR029062">
    <property type="entry name" value="Class_I_gatase-like"/>
</dbReference>
<dbReference type="Gene3D" id="3.40.50.880">
    <property type="match status" value="1"/>
</dbReference>
<keyword evidence="4" id="KW-1185">Reference proteome</keyword>
<dbReference type="FunFam" id="3.40.50.880:FF:000003">
    <property type="entry name" value="Anthranilate synthase component II"/>
    <property type="match status" value="1"/>
</dbReference>
<keyword evidence="3" id="KW-0032">Aminotransferase</keyword>
<keyword evidence="3" id="KW-0808">Transferase</keyword>
<dbReference type="PROSITE" id="PS51273">
    <property type="entry name" value="GATASE_TYPE_1"/>
    <property type="match status" value="1"/>
</dbReference>
<dbReference type="GO" id="GO:0004049">
    <property type="term" value="F:anthranilate synthase activity"/>
    <property type="evidence" value="ECO:0007669"/>
    <property type="project" value="TreeGrafter"/>
</dbReference>
<dbReference type="EC" id="2.6.1.85" evidence="3"/>
<dbReference type="Pfam" id="PF00117">
    <property type="entry name" value="GATase"/>
    <property type="match status" value="1"/>
</dbReference>
<dbReference type="EMBL" id="SIHI01000042">
    <property type="protein sequence ID" value="TWT41650.1"/>
    <property type="molecule type" value="Genomic_DNA"/>
</dbReference>
<dbReference type="AlphaFoldDB" id="A0A5C5VTI1"/>
<protein>
    <submittedName>
        <fullName evidence="3">Aminodeoxychorismate/anthranilate synthase component 2</fullName>
        <ecNumber evidence="3">2.6.1.85</ecNumber>
    </submittedName>
</protein>
<evidence type="ECO:0000259" key="2">
    <source>
        <dbReference type="Pfam" id="PF00117"/>
    </source>
</evidence>
<sequence length="227" mass="25390">MSRQILLVDNYDSFVFNLSRYFQELGCETNVVRNDRLNWNEIDSNPPQAIVISPGPCSPREAGMSVELVERYSAKIPILGVCLGHQVIASAFRGKVVRAPKPIHGQASWIHHDQTRLFEGCPNPLRVARYHSLIVDPTSLPSELAVTSTTEDGLIMSFRHCEHPVFGVQFHPESVLTSCGHRLLVNFLNLANISSVLPDAMREHDSELEVNSDFFSREIAGELGRPM</sequence>
<dbReference type="RefSeq" id="WP_146512075.1">
    <property type="nucleotide sequence ID" value="NZ_SIHI01000042.1"/>
</dbReference>
<dbReference type="GO" id="GO:0000162">
    <property type="term" value="P:L-tryptophan biosynthetic process"/>
    <property type="evidence" value="ECO:0007669"/>
    <property type="project" value="TreeGrafter"/>
</dbReference>
<dbReference type="InterPro" id="IPR006221">
    <property type="entry name" value="TrpG/PapA_dom"/>
</dbReference>